<name>A0A6H5GHH3_9HEMI</name>
<accession>A0A6H5GHH3</accession>
<dbReference type="EMBL" id="CADCXU010010902">
    <property type="protein sequence ID" value="CAB0001481.1"/>
    <property type="molecule type" value="Genomic_DNA"/>
</dbReference>
<evidence type="ECO:0000256" key="1">
    <source>
        <dbReference type="SAM" id="MobiDB-lite"/>
    </source>
</evidence>
<evidence type="ECO:0000313" key="2">
    <source>
        <dbReference type="EMBL" id="CAB0001481.1"/>
    </source>
</evidence>
<protein>
    <submittedName>
        <fullName evidence="2">Uncharacterized protein</fullName>
    </submittedName>
</protein>
<reference evidence="2 3" key="1">
    <citation type="submission" date="2020-02" db="EMBL/GenBank/DDBJ databases">
        <authorList>
            <person name="Ferguson B K."/>
        </authorList>
    </citation>
    <scope>NUCLEOTIDE SEQUENCE [LARGE SCALE GENOMIC DNA]</scope>
</reference>
<keyword evidence="3" id="KW-1185">Reference proteome</keyword>
<dbReference type="Proteomes" id="UP000479000">
    <property type="component" value="Unassembled WGS sequence"/>
</dbReference>
<dbReference type="AlphaFoldDB" id="A0A6H5GHH3"/>
<gene>
    <name evidence="2" type="ORF">NTEN_LOCUS7268</name>
</gene>
<evidence type="ECO:0000313" key="3">
    <source>
        <dbReference type="Proteomes" id="UP000479000"/>
    </source>
</evidence>
<sequence>MIVSDAAWRSRHEGHAPARSRPPTENAGGADFGPVVADPPERLGADHFVCFSTECRRFFFGLVINEAERNLTKLFKKAQDSA</sequence>
<proteinExistence type="predicted"/>
<feature type="region of interest" description="Disordered" evidence="1">
    <location>
        <begin position="1"/>
        <end position="36"/>
    </location>
</feature>
<organism evidence="2 3">
    <name type="scientific">Nesidiocoris tenuis</name>
    <dbReference type="NCBI Taxonomy" id="355587"/>
    <lineage>
        <taxon>Eukaryota</taxon>
        <taxon>Metazoa</taxon>
        <taxon>Ecdysozoa</taxon>
        <taxon>Arthropoda</taxon>
        <taxon>Hexapoda</taxon>
        <taxon>Insecta</taxon>
        <taxon>Pterygota</taxon>
        <taxon>Neoptera</taxon>
        <taxon>Paraneoptera</taxon>
        <taxon>Hemiptera</taxon>
        <taxon>Heteroptera</taxon>
        <taxon>Panheteroptera</taxon>
        <taxon>Cimicomorpha</taxon>
        <taxon>Miridae</taxon>
        <taxon>Dicyphina</taxon>
        <taxon>Nesidiocoris</taxon>
    </lineage>
</organism>